<accession>A0ABP1F9U9</accession>
<sequence>MFTSLNLNGKLNKLPQNQKTHKHQIINTLPLHNNTISTLTCS</sequence>
<organism evidence="2 3">
    <name type="scientific">Tenacibaculum vairaonense</name>
    <dbReference type="NCBI Taxonomy" id="3137860"/>
    <lineage>
        <taxon>Bacteria</taxon>
        <taxon>Pseudomonadati</taxon>
        <taxon>Bacteroidota</taxon>
        <taxon>Flavobacteriia</taxon>
        <taxon>Flavobacteriales</taxon>
        <taxon>Flavobacteriaceae</taxon>
        <taxon>Tenacibaculum</taxon>
    </lineage>
</organism>
<dbReference type="Proteomes" id="UP001497602">
    <property type="component" value="Unassembled WGS sequence"/>
</dbReference>
<feature type="compositionally biased region" description="Polar residues" evidence="1">
    <location>
        <begin position="1"/>
        <end position="18"/>
    </location>
</feature>
<dbReference type="EMBL" id="CAXJRC010000033">
    <property type="protein sequence ID" value="CAL2107163.1"/>
    <property type="molecule type" value="Genomic_DNA"/>
</dbReference>
<protein>
    <submittedName>
        <fullName evidence="2">Uncharacterized protein</fullName>
    </submittedName>
</protein>
<feature type="region of interest" description="Disordered" evidence="1">
    <location>
        <begin position="1"/>
        <end position="20"/>
    </location>
</feature>
<name>A0ABP1F9U9_9FLAO</name>
<evidence type="ECO:0000313" key="2">
    <source>
        <dbReference type="EMBL" id="CAL2107163.1"/>
    </source>
</evidence>
<keyword evidence="3" id="KW-1185">Reference proteome</keyword>
<reference evidence="2 3" key="1">
    <citation type="submission" date="2024-05" db="EMBL/GenBank/DDBJ databases">
        <authorList>
            <person name="Duchaud E."/>
        </authorList>
    </citation>
    <scope>NUCLEOTIDE SEQUENCE [LARGE SCALE GENOMIC DNA]</scope>
    <source>
        <strain evidence="2">Ena-SAMPLE-TAB-13-05-2024-13:56:06:370-140305</strain>
    </source>
</reference>
<gene>
    <name evidence="2" type="ORF">T190115A13A_30009</name>
</gene>
<evidence type="ECO:0000256" key="1">
    <source>
        <dbReference type="SAM" id="MobiDB-lite"/>
    </source>
</evidence>
<evidence type="ECO:0000313" key="3">
    <source>
        <dbReference type="Proteomes" id="UP001497602"/>
    </source>
</evidence>
<proteinExistence type="predicted"/>
<comment type="caution">
    <text evidence="2">The sequence shown here is derived from an EMBL/GenBank/DDBJ whole genome shotgun (WGS) entry which is preliminary data.</text>
</comment>